<dbReference type="RefSeq" id="WP_008064316.1">
    <property type="nucleotide sequence ID" value="NZ_AFHG01000059.1"/>
</dbReference>
<dbReference type="PANTHER" id="PTHR33375:SF1">
    <property type="entry name" value="CHROMOSOME-PARTITIONING PROTEIN PARB-RELATED"/>
    <property type="match status" value="1"/>
</dbReference>
<comment type="caution">
    <text evidence="4">The sequence shown here is derived from an EMBL/GenBank/DDBJ whole genome shotgun (WGS) entry which is preliminary data.</text>
</comment>
<dbReference type="InterPro" id="IPR003115">
    <property type="entry name" value="ParB_N"/>
</dbReference>
<dbReference type="SUPFAM" id="SSF109709">
    <property type="entry name" value="KorB DNA-binding domain-like"/>
    <property type="match status" value="1"/>
</dbReference>
<dbReference type="InterPro" id="IPR004437">
    <property type="entry name" value="ParB/RepB/Spo0J"/>
</dbReference>
<feature type="region of interest" description="Disordered" evidence="2">
    <location>
        <begin position="1"/>
        <end position="20"/>
    </location>
</feature>
<protein>
    <recommendedName>
        <fullName evidence="3">ParB-like N-terminal domain-containing protein</fullName>
    </recommendedName>
</protein>
<sequence length="399" mass="44225">MTTTEKKATPATAVKKAPAKAKRPELTSVANVVLVPLDDLLTDQNIREAMDEEGLRELARDIEARGLLQPIVVTPAKGNKYQVVAGHRRAAAIRLTAATAAPAVITKFSIKDAKMAQLAENIQRADLSLLEEGRALLALRNEGMSLAELGELVNKSRAWVCKRIACVDELPSFIADLVEDGVTEDPEIILAMKELFHLDWWQAKLARDRLRAGEESRESLRELVKKAKEPKAPPAPLVVANTGGEEGADTSGAGELTLKKVQEDRERIQAEQLEIARKAQAQQQCYAWRLIEEAKSEETTTAYQPFRGTLEPEARTYWKEVLGDASTPNGFEMMVRRAAKDCYANAEDSDLLVVMAWAGMKRQQNLLAYPTEEEVDGVLRQFVEEFRGMVVSHAKPELL</sequence>
<dbReference type="eggNOG" id="COG1475">
    <property type="taxonomic scope" value="Bacteria"/>
</dbReference>
<dbReference type="PANTHER" id="PTHR33375">
    <property type="entry name" value="CHROMOSOME-PARTITIONING PROTEIN PARB-RELATED"/>
    <property type="match status" value="1"/>
</dbReference>
<dbReference type="GO" id="GO:0005694">
    <property type="term" value="C:chromosome"/>
    <property type="evidence" value="ECO:0007669"/>
    <property type="project" value="TreeGrafter"/>
</dbReference>
<proteinExistence type="inferred from homology"/>
<accession>F5RHD6</accession>
<dbReference type="GO" id="GO:0007059">
    <property type="term" value="P:chromosome segregation"/>
    <property type="evidence" value="ECO:0007669"/>
    <property type="project" value="TreeGrafter"/>
</dbReference>
<feature type="domain" description="ParB-like N-terminal" evidence="3">
    <location>
        <begin position="33"/>
        <end position="122"/>
    </location>
</feature>
<dbReference type="AlphaFoldDB" id="F5RHD6"/>
<dbReference type="Proteomes" id="UP000005019">
    <property type="component" value="Unassembled WGS sequence"/>
</dbReference>
<reference evidence="4 5" key="1">
    <citation type="journal article" date="2011" name="J. Bacteriol.">
        <title>Genome sequence of Methyloversatilis universalis FAM5T, a methylotrophic representative of the order Rhodocyclales.</title>
        <authorList>
            <person name="Kittichotirat W."/>
            <person name="Good N.M."/>
            <person name="Hall R."/>
            <person name="Bringel F."/>
            <person name="Lajus A."/>
            <person name="Medigue C."/>
            <person name="Smalley N.E."/>
            <person name="Beck D."/>
            <person name="Bumgarner R."/>
            <person name="Vuilleumier S."/>
            <person name="Kalyuzhnaya M.G."/>
        </authorList>
    </citation>
    <scope>NUCLEOTIDE SEQUENCE [LARGE SCALE GENOMIC DNA]</scope>
    <source>
        <strain evidence="5">ATCC BAA-1314 / JCM 13912 / FAM5</strain>
    </source>
</reference>
<dbReference type="InterPro" id="IPR050336">
    <property type="entry name" value="Chromosome_partition/occlusion"/>
</dbReference>
<evidence type="ECO:0000313" key="5">
    <source>
        <dbReference type="Proteomes" id="UP000005019"/>
    </source>
</evidence>
<evidence type="ECO:0000256" key="2">
    <source>
        <dbReference type="SAM" id="MobiDB-lite"/>
    </source>
</evidence>
<comment type="similarity">
    <text evidence="1">Belongs to the ParB family.</text>
</comment>
<dbReference type="NCBIfam" id="TIGR00180">
    <property type="entry name" value="parB_part"/>
    <property type="match status" value="1"/>
</dbReference>
<keyword evidence="5" id="KW-1185">Reference proteome</keyword>
<dbReference type="SMART" id="SM00470">
    <property type="entry name" value="ParB"/>
    <property type="match status" value="1"/>
</dbReference>
<gene>
    <name evidence="4" type="ORF">METUNv1_03733</name>
</gene>
<name>F5RHD6_METUF</name>
<dbReference type="GO" id="GO:0003677">
    <property type="term" value="F:DNA binding"/>
    <property type="evidence" value="ECO:0007669"/>
    <property type="project" value="InterPro"/>
</dbReference>
<evidence type="ECO:0000313" key="4">
    <source>
        <dbReference type="EMBL" id="EGK69768.1"/>
    </source>
</evidence>
<dbReference type="OrthoDB" id="4204233at2"/>
<evidence type="ECO:0000259" key="3">
    <source>
        <dbReference type="SMART" id="SM00470"/>
    </source>
</evidence>
<evidence type="ECO:0000256" key="1">
    <source>
        <dbReference type="ARBA" id="ARBA00006295"/>
    </source>
</evidence>
<organism evidence="4 5">
    <name type="scientific">Methyloversatilis universalis (strain ATCC BAA-1314 / DSM 25237 / JCM 13912 / CCUG 52030 / FAM5)</name>
    <dbReference type="NCBI Taxonomy" id="1000565"/>
    <lineage>
        <taxon>Bacteria</taxon>
        <taxon>Pseudomonadati</taxon>
        <taxon>Pseudomonadota</taxon>
        <taxon>Betaproteobacteria</taxon>
        <taxon>Nitrosomonadales</taxon>
        <taxon>Sterolibacteriaceae</taxon>
        <taxon>Methyloversatilis</taxon>
    </lineage>
</organism>
<dbReference type="InterPro" id="IPR036086">
    <property type="entry name" value="ParB/Sulfiredoxin_sf"/>
</dbReference>
<dbReference type="Pfam" id="PF02195">
    <property type="entry name" value="ParB_N"/>
    <property type="match status" value="1"/>
</dbReference>
<dbReference type="Gene3D" id="1.10.10.2830">
    <property type="match status" value="1"/>
</dbReference>
<dbReference type="EMBL" id="AFHG01000059">
    <property type="protein sequence ID" value="EGK69768.1"/>
    <property type="molecule type" value="Genomic_DNA"/>
</dbReference>
<dbReference type="Gene3D" id="3.90.1530.30">
    <property type="match status" value="1"/>
</dbReference>
<dbReference type="SUPFAM" id="SSF110849">
    <property type="entry name" value="ParB/Sulfiredoxin"/>
    <property type="match status" value="1"/>
</dbReference>
<feature type="region of interest" description="Disordered" evidence="2">
    <location>
        <begin position="224"/>
        <end position="252"/>
    </location>
</feature>
<dbReference type="STRING" id="1000565.METUNv1_03733"/>